<reference evidence="5" key="1">
    <citation type="journal article" date="2021" name="PeerJ">
        <title>Extensive microbial diversity within the chicken gut microbiome revealed by metagenomics and culture.</title>
        <authorList>
            <person name="Gilroy R."/>
            <person name="Ravi A."/>
            <person name="Getino M."/>
            <person name="Pursley I."/>
            <person name="Horton D.L."/>
            <person name="Alikhan N.F."/>
            <person name="Baker D."/>
            <person name="Gharbi K."/>
            <person name="Hall N."/>
            <person name="Watson M."/>
            <person name="Adriaenssens E.M."/>
            <person name="Foster-Nyarko E."/>
            <person name="Jarju S."/>
            <person name="Secka A."/>
            <person name="Antonio M."/>
            <person name="Oren A."/>
            <person name="Chaudhuri R.R."/>
            <person name="La Ragione R."/>
            <person name="Hildebrand F."/>
            <person name="Pallen M.J."/>
        </authorList>
    </citation>
    <scope>NUCLEOTIDE SEQUENCE</scope>
    <source>
        <strain evidence="5">CHK179-28034</strain>
    </source>
</reference>
<dbReference type="Pfam" id="PF00251">
    <property type="entry name" value="Glyco_hydro_32N"/>
    <property type="match status" value="1"/>
</dbReference>
<dbReference type="PANTHER" id="PTHR42800:SF1">
    <property type="entry name" value="EXOINULINASE INUD (AFU_ORTHOLOGUE AFUA_5G00480)"/>
    <property type="match status" value="1"/>
</dbReference>
<evidence type="ECO:0000256" key="2">
    <source>
        <dbReference type="ARBA" id="ARBA00022801"/>
    </source>
</evidence>
<comment type="similarity">
    <text evidence="1">Belongs to the glycosyl hydrolase 32 family.</text>
</comment>
<dbReference type="GO" id="GO:0005737">
    <property type="term" value="C:cytoplasm"/>
    <property type="evidence" value="ECO:0007669"/>
    <property type="project" value="TreeGrafter"/>
</dbReference>
<evidence type="ECO:0000259" key="4">
    <source>
        <dbReference type="Pfam" id="PF00251"/>
    </source>
</evidence>
<accession>A0A9D2J9J7</accession>
<sequence length="520" mass="60578">MMEKDFLVDKKYLNIPICAQKEERLLKIFLLDRENGTQEKMTEVMVPVDEEQDGKYTADFCAQIPVEAYRGKEIRVSLEEAPDIFSESVCLSDEREEAADTHPVIHFAADSGWTNDPNGMIYDNGVYHLYFQYNPFGIQWNNMSWGHAVSRDLLHWEQVDSVMFPDENGTIYSGCAIKNERGLLDLPEDALLFFYTAAGGNDEWSKGQQFTQKIAYSLDGGMTLRKIKEPCVPVIYRDSRDPKVYWHEESGAYIMALWLRGNDFGILRSENLKDWELMEEFTLKDGWECPDIFELTSDQGEKCWFFWSADGFYYEGQFDGRDFKTDGEKKWAYLTGVPYAAQTFSGVEGRVISIPWLRLKNDGRNYTGAYGIPVELSCKRTDDGFIIVQKPVRELWEQAERITDKVQPDENHTIFYQQEEKKKAVLIRMNVEENLLDDLRWKINGSWIEYSPEVGSFTVDRDAFQAKAWHHELLFVIDDRILEVFFDNGEQMGTFELRNPEISLEMPLDHVKEYDIFEID</sequence>
<dbReference type="Proteomes" id="UP000824049">
    <property type="component" value="Unassembled WGS sequence"/>
</dbReference>
<comment type="caution">
    <text evidence="5">The sequence shown here is derived from an EMBL/GenBank/DDBJ whole genome shotgun (WGS) entry which is preliminary data.</text>
</comment>
<name>A0A9D2J9J7_9FIRM</name>
<dbReference type="PANTHER" id="PTHR42800">
    <property type="entry name" value="EXOINULINASE INUD (AFU_ORTHOLOGUE AFUA_5G00480)"/>
    <property type="match status" value="1"/>
</dbReference>
<evidence type="ECO:0000256" key="3">
    <source>
        <dbReference type="ARBA" id="ARBA00023295"/>
    </source>
</evidence>
<evidence type="ECO:0000256" key="1">
    <source>
        <dbReference type="ARBA" id="ARBA00009902"/>
    </source>
</evidence>
<dbReference type="AlphaFoldDB" id="A0A9D2J9J7"/>
<dbReference type="InterPro" id="IPR013148">
    <property type="entry name" value="Glyco_hydro_32_N"/>
</dbReference>
<dbReference type="InterPro" id="IPR023296">
    <property type="entry name" value="Glyco_hydro_beta-prop_sf"/>
</dbReference>
<evidence type="ECO:0000313" key="6">
    <source>
        <dbReference type="Proteomes" id="UP000824049"/>
    </source>
</evidence>
<dbReference type="SUPFAM" id="SSF75005">
    <property type="entry name" value="Arabinanase/levansucrase/invertase"/>
    <property type="match status" value="1"/>
</dbReference>
<dbReference type="InterPro" id="IPR001362">
    <property type="entry name" value="Glyco_hydro_32"/>
</dbReference>
<dbReference type="SMART" id="SM00640">
    <property type="entry name" value="Glyco_32"/>
    <property type="match status" value="1"/>
</dbReference>
<dbReference type="EMBL" id="DXBR01000110">
    <property type="protein sequence ID" value="HIZ40644.1"/>
    <property type="molecule type" value="Genomic_DNA"/>
</dbReference>
<feature type="domain" description="Glycosyl hydrolase family 32 N-terminal" evidence="4">
    <location>
        <begin position="106"/>
        <end position="391"/>
    </location>
</feature>
<evidence type="ECO:0000313" key="5">
    <source>
        <dbReference type="EMBL" id="HIZ40644.1"/>
    </source>
</evidence>
<dbReference type="Gene3D" id="2.115.10.20">
    <property type="entry name" value="Glycosyl hydrolase domain, family 43"/>
    <property type="match status" value="1"/>
</dbReference>
<dbReference type="GO" id="GO:0005987">
    <property type="term" value="P:sucrose catabolic process"/>
    <property type="evidence" value="ECO:0007669"/>
    <property type="project" value="TreeGrafter"/>
</dbReference>
<proteinExistence type="inferred from homology"/>
<keyword evidence="2 5" id="KW-0378">Hydrolase</keyword>
<protein>
    <submittedName>
        <fullName evidence="5">Glycoside hydrolase family 32 protein</fullName>
    </submittedName>
</protein>
<keyword evidence="3" id="KW-0326">Glycosidase</keyword>
<gene>
    <name evidence="5" type="ORF">H9968_12140</name>
</gene>
<reference evidence="5" key="2">
    <citation type="submission" date="2021-04" db="EMBL/GenBank/DDBJ databases">
        <authorList>
            <person name="Gilroy R."/>
        </authorList>
    </citation>
    <scope>NUCLEOTIDE SEQUENCE</scope>
    <source>
        <strain evidence="5">CHK179-28034</strain>
    </source>
</reference>
<organism evidence="5 6">
    <name type="scientific">Candidatus Anaerobutyricum stercoris</name>
    <dbReference type="NCBI Taxonomy" id="2838457"/>
    <lineage>
        <taxon>Bacteria</taxon>
        <taxon>Bacillati</taxon>
        <taxon>Bacillota</taxon>
        <taxon>Clostridia</taxon>
        <taxon>Lachnospirales</taxon>
        <taxon>Lachnospiraceae</taxon>
        <taxon>Anaerobutyricum</taxon>
    </lineage>
</organism>
<dbReference type="GO" id="GO:0004575">
    <property type="term" value="F:sucrose alpha-glucosidase activity"/>
    <property type="evidence" value="ECO:0007669"/>
    <property type="project" value="TreeGrafter"/>
</dbReference>
<dbReference type="CDD" id="cd18622">
    <property type="entry name" value="GH32_Inu-like"/>
    <property type="match status" value="1"/>
</dbReference>